<feature type="domain" description="SusD-like N-terminal" evidence="8">
    <location>
        <begin position="98"/>
        <end position="225"/>
    </location>
</feature>
<protein>
    <submittedName>
        <fullName evidence="9">Starch-binding associating with outer membrane</fullName>
    </submittedName>
</protein>
<evidence type="ECO:0000259" key="7">
    <source>
        <dbReference type="Pfam" id="PF07980"/>
    </source>
</evidence>
<evidence type="ECO:0000256" key="5">
    <source>
        <dbReference type="ARBA" id="ARBA00023237"/>
    </source>
</evidence>
<dbReference type="InterPro" id="IPR012944">
    <property type="entry name" value="SusD_RagB_dom"/>
</dbReference>
<reference evidence="9 10" key="1">
    <citation type="submission" date="2016-08" db="EMBL/GenBank/DDBJ databases">
        <authorList>
            <person name="Seilhamer J.J."/>
        </authorList>
    </citation>
    <scope>NUCLEOTIDE SEQUENCE [LARGE SCALE GENOMIC DNA]</scope>
    <source>
        <strain evidence="9 10">A37T2</strain>
    </source>
</reference>
<evidence type="ECO:0000313" key="10">
    <source>
        <dbReference type="Proteomes" id="UP000242818"/>
    </source>
</evidence>
<dbReference type="InterPro" id="IPR033985">
    <property type="entry name" value="SusD-like_N"/>
</dbReference>
<organism evidence="9 10">
    <name type="scientific">Chitinophaga costaii</name>
    <dbReference type="NCBI Taxonomy" id="1335309"/>
    <lineage>
        <taxon>Bacteria</taxon>
        <taxon>Pseudomonadati</taxon>
        <taxon>Bacteroidota</taxon>
        <taxon>Chitinophagia</taxon>
        <taxon>Chitinophagales</taxon>
        <taxon>Chitinophagaceae</taxon>
        <taxon>Chitinophaga</taxon>
    </lineage>
</organism>
<evidence type="ECO:0000256" key="4">
    <source>
        <dbReference type="ARBA" id="ARBA00023136"/>
    </source>
</evidence>
<accession>A0A1C4EJY8</accession>
<name>A0A1C4EJY8_9BACT</name>
<keyword evidence="4" id="KW-0472">Membrane</keyword>
<evidence type="ECO:0000256" key="1">
    <source>
        <dbReference type="ARBA" id="ARBA00004442"/>
    </source>
</evidence>
<feature type="signal peptide" evidence="6">
    <location>
        <begin position="1"/>
        <end position="27"/>
    </location>
</feature>
<dbReference type="CDD" id="cd08977">
    <property type="entry name" value="SusD"/>
    <property type="match status" value="1"/>
</dbReference>
<dbReference type="Pfam" id="PF14322">
    <property type="entry name" value="SusD-like_3"/>
    <property type="match status" value="1"/>
</dbReference>
<keyword evidence="10" id="KW-1185">Reference proteome</keyword>
<dbReference type="GO" id="GO:0009279">
    <property type="term" value="C:cell outer membrane"/>
    <property type="evidence" value="ECO:0007669"/>
    <property type="project" value="UniProtKB-SubCell"/>
</dbReference>
<dbReference type="AlphaFoldDB" id="A0A1C4EJY8"/>
<sequence length="510" mass="56837">MTTMKKKFFIKCTAVALVLVMAGSSCSKMKEDPYGMINSKTFYKTADDARAAIIYAYSILPEVGYYSRGYYIVTELPTENLTQKGDAGVGNLELDELRTTSTNSDLDNIWTYMYRGVARANAVIANVPNIPGMVESERNQITGEGYFLRALHFFNLVRMFGEVPLRTSTIEDASQIPMAKSPIKDIYDQIISDLQKADELLTTERISEGRANRPAVEGLLAKVYLHLASSKAYNSPGYDFVASADDYYAQAKLYAGKVINGQSTFNFTESLPDIFAIDVYKKAAVTEHIFDAAVDRSGDREGSFSKLPNMFLPADRPMTILYNQLDPSSAQINIGQGWGHFRTENAVYSSYNDVDRRKTQLIVSSYTNGGITYQLDITSSSRPFTRKFIDPDRIGDASSANSPIIRYSDILLVYAEACGPTTDGYAAVNKIRNRAAIGDLNPSLDVTSFRNAVIQERAWELAFEGNRLFDLRRTNSMEAVLVKKYGKTITSGAYFFPIPQRELDTNPLIK</sequence>
<dbReference type="SUPFAM" id="SSF48452">
    <property type="entry name" value="TPR-like"/>
    <property type="match status" value="1"/>
</dbReference>
<comment type="subcellular location">
    <subcellularLocation>
        <location evidence="1">Cell outer membrane</location>
    </subcellularLocation>
</comment>
<evidence type="ECO:0000256" key="2">
    <source>
        <dbReference type="ARBA" id="ARBA00006275"/>
    </source>
</evidence>
<evidence type="ECO:0000259" key="8">
    <source>
        <dbReference type="Pfam" id="PF14322"/>
    </source>
</evidence>
<dbReference type="OrthoDB" id="5694214at2"/>
<evidence type="ECO:0000313" key="9">
    <source>
        <dbReference type="EMBL" id="SCC43812.1"/>
    </source>
</evidence>
<evidence type="ECO:0000256" key="3">
    <source>
        <dbReference type="ARBA" id="ARBA00022729"/>
    </source>
</evidence>
<dbReference type="STRING" id="1335309.GA0116948_108170"/>
<proteinExistence type="inferred from homology"/>
<dbReference type="Gene3D" id="1.25.40.390">
    <property type="match status" value="1"/>
</dbReference>
<feature type="domain" description="RagB/SusD" evidence="7">
    <location>
        <begin position="382"/>
        <end position="508"/>
    </location>
</feature>
<dbReference type="Proteomes" id="UP000242818">
    <property type="component" value="Unassembled WGS sequence"/>
</dbReference>
<dbReference type="Pfam" id="PF07980">
    <property type="entry name" value="SusD_RagB"/>
    <property type="match status" value="1"/>
</dbReference>
<gene>
    <name evidence="9" type="ORF">GA0116948_108170</name>
</gene>
<keyword evidence="3 6" id="KW-0732">Signal</keyword>
<dbReference type="EMBL" id="FMAR01000008">
    <property type="protein sequence ID" value="SCC43812.1"/>
    <property type="molecule type" value="Genomic_DNA"/>
</dbReference>
<dbReference type="InterPro" id="IPR011990">
    <property type="entry name" value="TPR-like_helical_dom_sf"/>
</dbReference>
<comment type="similarity">
    <text evidence="2">Belongs to the SusD family.</text>
</comment>
<dbReference type="PROSITE" id="PS51257">
    <property type="entry name" value="PROKAR_LIPOPROTEIN"/>
    <property type="match status" value="1"/>
</dbReference>
<keyword evidence="5" id="KW-0998">Cell outer membrane</keyword>
<evidence type="ECO:0000256" key="6">
    <source>
        <dbReference type="SAM" id="SignalP"/>
    </source>
</evidence>
<feature type="chain" id="PRO_5008691217" evidence="6">
    <location>
        <begin position="28"/>
        <end position="510"/>
    </location>
</feature>